<proteinExistence type="predicted"/>
<dbReference type="Pfam" id="PF11003">
    <property type="entry name" value="DUF2842"/>
    <property type="match status" value="1"/>
</dbReference>
<gene>
    <name evidence="2" type="ORF">GGQ97_002595</name>
</gene>
<dbReference type="AlphaFoldDB" id="A0A7X6BI57"/>
<dbReference type="InterPro" id="IPR021265">
    <property type="entry name" value="DUF2842"/>
</dbReference>
<evidence type="ECO:0000313" key="2">
    <source>
        <dbReference type="EMBL" id="NJC06802.1"/>
    </source>
</evidence>
<keyword evidence="1" id="KW-0812">Transmembrane</keyword>
<reference evidence="2 3" key="1">
    <citation type="submission" date="2020-03" db="EMBL/GenBank/DDBJ databases">
        <title>Genomic Encyclopedia of Type Strains, Phase IV (KMG-IV): sequencing the most valuable type-strain genomes for metagenomic binning, comparative biology and taxonomic classification.</title>
        <authorList>
            <person name="Goeker M."/>
        </authorList>
    </citation>
    <scope>NUCLEOTIDE SEQUENCE [LARGE SCALE GENOMIC DNA]</scope>
    <source>
        <strain evidence="2 3">DSM 16846</strain>
    </source>
</reference>
<keyword evidence="1" id="KW-0472">Membrane</keyword>
<dbReference type="EMBL" id="JAATJC010000001">
    <property type="protein sequence ID" value="NJC06802.1"/>
    <property type="molecule type" value="Genomic_DNA"/>
</dbReference>
<feature type="transmembrane region" description="Helical" evidence="1">
    <location>
        <begin position="12"/>
        <end position="33"/>
    </location>
</feature>
<name>A0A7X6BI57_9SPHN</name>
<evidence type="ECO:0008006" key="4">
    <source>
        <dbReference type="Google" id="ProtNLM"/>
    </source>
</evidence>
<organism evidence="2 3">
    <name type="scientific">Sphingomonas kaistensis</name>
    <dbReference type="NCBI Taxonomy" id="298708"/>
    <lineage>
        <taxon>Bacteria</taxon>
        <taxon>Pseudomonadati</taxon>
        <taxon>Pseudomonadota</taxon>
        <taxon>Alphaproteobacteria</taxon>
        <taxon>Sphingomonadales</taxon>
        <taxon>Sphingomonadaceae</taxon>
        <taxon>Sphingomonas</taxon>
    </lineage>
</organism>
<feature type="transmembrane region" description="Helical" evidence="1">
    <location>
        <begin position="45"/>
        <end position="63"/>
    </location>
</feature>
<evidence type="ECO:0000313" key="3">
    <source>
        <dbReference type="Proteomes" id="UP000558192"/>
    </source>
</evidence>
<comment type="caution">
    <text evidence="2">The sequence shown here is derived from an EMBL/GenBank/DDBJ whole genome shotgun (WGS) entry which is preliminary data.</text>
</comment>
<sequence>MNHEEQPRPRPTAGVFMIIGIIIIWSILVASVSDIVTRWPALVQLLFYIVAGVVWILPLRPILRWSETGRWRADPPKP</sequence>
<evidence type="ECO:0000256" key="1">
    <source>
        <dbReference type="SAM" id="Phobius"/>
    </source>
</evidence>
<dbReference type="RefSeq" id="WP_342448537.1">
    <property type="nucleotide sequence ID" value="NZ_JAATJC010000001.1"/>
</dbReference>
<keyword evidence="1" id="KW-1133">Transmembrane helix</keyword>
<accession>A0A7X6BI57</accession>
<protein>
    <recommendedName>
        <fullName evidence="4">DUF2842 domain-containing protein</fullName>
    </recommendedName>
</protein>
<dbReference type="Proteomes" id="UP000558192">
    <property type="component" value="Unassembled WGS sequence"/>
</dbReference>
<keyword evidence="3" id="KW-1185">Reference proteome</keyword>